<evidence type="ECO:0000256" key="3">
    <source>
        <dbReference type="ARBA" id="ARBA00022989"/>
    </source>
</evidence>
<evidence type="ECO:0000256" key="5">
    <source>
        <dbReference type="HAMAP-Rule" id="MF_00902"/>
    </source>
</evidence>
<dbReference type="AlphaFoldDB" id="C0GFM5"/>
<dbReference type="GO" id="GO:0009977">
    <property type="term" value="F:proton motive force dependent protein transmembrane transporter activity"/>
    <property type="evidence" value="ECO:0007669"/>
    <property type="project" value="TreeGrafter"/>
</dbReference>
<proteinExistence type="inferred from homology"/>
<keyword evidence="5" id="KW-1003">Cell membrane</keyword>
<dbReference type="eggNOG" id="COG0805">
    <property type="taxonomic scope" value="Bacteria"/>
</dbReference>
<evidence type="ECO:0000256" key="4">
    <source>
        <dbReference type="ARBA" id="ARBA00023136"/>
    </source>
</evidence>
<feature type="transmembrane region" description="Helical" evidence="5">
    <location>
        <begin position="68"/>
        <end position="92"/>
    </location>
</feature>
<keyword evidence="7" id="KW-1185">Reference proteome</keyword>
<comment type="similarity">
    <text evidence="5">Belongs to the TatC family.</text>
</comment>
<evidence type="ECO:0000313" key="6">
    <source>
        <dbReference type="EMBL" id="EEG77985.1"/>
    </source>
</evidence>
<feature type="transmembrane region" description="Helical" evidence="5">
    <location>
        <begin position="23"/>
        <end position="41"/>
    </location>
</feature>
<reference evidence="6 7" key="1">
    <citation type="submission" date="2009-02" db="EMBL/GenBank/DDBJ databases">
        <title>Sequencing of the draft genome and assembly of Dethiobacter alkaliphilus AHT 1.</title>
        <authorList>
            <consortium name="US DOE Joint Genome Institute (JGI-PGF)"/>
            <person name="Lucas S."/>
            <person name="Copeland A."/>
            <person name="Lapidus A."/>
            <person name="Glavina del Rio T."/>
            <person name="Dalin E."/>
            <person name="Tice H."/>
            <person name="Bruce D."/>
            <person name="Goodwin L."/>
            <person name="Pitluck S."/>
            <person name="Larimer F."/>
            <person name="Land M.L."/>
            <person name="Hauser L."/>
            <person name="Muyzer G."/>
        </authorList>
    </citation>
    <scope>NUCLEOTIDE SEQUENCE [LARGE SCALE GENOMIC DNA]</scope>
    <source>
        <strain evidence="6 7">AHT 1</strain>
    </source>
</reference>
<keyword evidence="2 5" id="KW-0812">Transmembrane</keyword>
<dbReference type="InterPro" id="IPR002033">
    <property type="entry name" value="TatC"/>
</dbReference>
<dbReference type="PANTHER" id="PTHR30371">
    <property type="entry name" value="SEC-INDEPENDENT PROTEIN TRANSLOCASE PROTEIN TATC"/>
    <property type="match status" value="1"/>
</dbReference>
<dbReference type="Proteomes" id="UP000006443">
    <property type="component" value="Unassembled WGS sequence"/>
</dbReference>
<dbReference type="GO" id="GO:0043953">
    <property type="term" value="P:protein transport by the Tat complex"/>
    <property type="evidence" value="ECO:0007669"/>
    <property type="project" value="UniProtKB-UniRule"/>
</dbReference>
<comment type="function">
    <text evidence="5">Part of the twin-arginine translocation (Tat) system that transports large folded proteins containing a characteristic twin-arginine motif in their signal peptide across membranes.</text>
</comment>
<name>C0GFM5_DETAL</name>
<feature type="transmembrane region" description="Helical" evidence="5">
    <location>
        <begin position="150"/>
        <end position="174"/>
    </location>
</feature>
<dbReference type="GO" id="GO:0033281">
    <property type="term" value="C:TAT protein transport complex"/>
    <property type="evidence" value="ECO:0007669"/>
    <property type="project" value="UniProtKB-UniRule"/>
</dbReference>
<comment type="caution">
    <text evidence="6">The sequence shown here is derived from an EMBL/GenBank/DDBJ whole genome shotgun (WGS) entry which is preliminary data.</text>
</comment>
<feature type="transmembrane region" description="Helical" evidence="5">
    <location>
        <begin position="186"/>
        <end position="203"/>
    </location>
</feature>
<dbReference type="GO" id="GO:0065002">
    <property type="term" value="P:intracellular protein transmembrane transport"/>
    <property type="evidence" value="ECO:0007669"/>
    <property type="project" value="TreeGrafter"/>
</dbReference>
<keyword evidence="4 5" id="KW-0472">Membrane</keyword>
<keyword evidence="3 5" id="KW-1133">Transmembrane helix</keyword>
<dbReference type="STRING" id="555088.DealDRAFT_1284"/>
<dbReference type="PANTHER" id="PTHR30371:SF0">
    <property type="entry name" value="SEC-INDEPENDENT PROTEIN TRANSLOCASE PROTEIN TATC, CHLOROPLASTIC-RELATED"/>
    <property type="match status" value="1"/>
</dbReference>
<feature type="transmembrane region" description="Helical" evidence="5">
    <location>
        <begin position="104"/>
        <end position="130"/>
    </location>
</feature>
<dbReference type="Pfam" id="PF00902">
    <property type="entry name" value="TatC"/>
    <property type="match status" value="1"/>
</dbReference>
<dbReference type="PRINTS" id="PR01840">
    <property type="entry name" value="TATCFAMILY"/>
</dbReference>
<evidence type="ECO:0000256" key="2">
    <source>
        <dbReference type="ARBA" id="ARBA00022692"/>
    </source>
</evidence>
<protein>
    <recommendedName>
        <fullName evidence="5">Sec-independent protein translocase protein TatC</fullName>
    </recommendedName>
</protein>
<comment type="subcellular location">
    <subcellularLocation>
        <location evidence="5">Cell membrane</location>
        <topology evidence="5">Multi-pass membrane protein</topology>
    </subcellularLocation>
    <subcellularLocation>
        <location evidence="1">Membrane</location>
        <topology evidence="1">Multi-pass membrane protein</topology>
    </subcellularLocation>
</comment>
<keyword evidence="5" id="KW-0811">Translocation</keyword>
<dbReference type="NCBIfam" id="TIGR00945">
    <property type="entry name" value="tatC"/>
    <property type="match status" value="1"/>
</dbReference>
<dbReference type="EMBL" id="ACJM01000005">
    <property type="protein sequence ID" value="EEG77985.1"/>
    <property type="molecule type" value="Genomic_DNA"/>
</dbReference>
<gene>
    <name evidence="5" type="primary">tatC</name>
    <name evidence="6" type="ORF">DealDRAFT_1284</name>
</gene>
<accession>C0GFM5</accession>
<dbReference type="HAMAP" id="MF_00902">
    <property type="entry name" value="TatC"/>
    <property type="match status" value="1"/>
</dbReference>
<sequence>MAGSACARGPSWIEHLEELRRRLIICVMFISVAAVVSYLYIDFIRDLFSHPVDKLFYLTLTEAFLTNIRLALISAVFLSLPVIFYQVWCFVLPALYQNERRLTLLISALSLFFFMLGALFAFLVVMPFTIRFFLGFSSDQLEPMLSFSSYISYTLGLVIGFGLVFEMPVAVMILTRLGVISAGFLAANRMYAAAVIFVAAAIFTPPDVISQLMMAIPMLGLYEVSILFARVVSRNKKPLSVK</sequence>
<comment type="subunit">
    <text evidence="5">Forms a complex with TatA.</text>
</comment>
<evidence type="ECO:0000256" key="1">
    <source>
        <dbReference type="ARBA" id="ARBA00004141"/>
    </source>
</evidence>
<feature type="transmembrane region" description="Helical" evidence="5">
    <location>
        <begin position="209"/>
        <end position="232"/>
    </location>
</feature>
<keyword evidence="5" id="KW-0813">Transport</keyword>
<organism evidence="6 7">
    <name type="scientific">Dethiobacter alkaliphilus AHT 1</name>
    <dbReference type="NCBI Taxonomy" id="555088"/>
    <lineage>
        <taxon>Bacteria</taxon>
        <taxon>Bacillati</taxon>
        <taxon>Bacillota</taxon>
        <taxon>Dethiobacteria</taxon>
        <taxon>Dethiobacterales</taxon>
        <taxon>Dethiobacteraceae</taxon>
        <taxon>Dethiobacter</taxon>
    </lineage>
</organism>
<keyword evidence="5" id="KW-0653">Protein transport</keyword>
<evidence type="ECO:0000313" key="7">
    <source>
        <dbReference type="Proteomes" id="UP000006443"/>
    </source>
</evidence>